<dbReference type="NCBIfam" id="TIGR02041">
    <property type="entry name" value="CysI"/>
    <property type="match status" value="1"/>
</dbReference>
<dbReference type="InterPro" id="IPR006066">
    <property type="entry name" value="NO2/SO3_Rdtase_FeS/sirohaem_BS"/>
</dbReference>
<dbReference type="GO" id="GO:0000103">
    <property type="term" value="P:sulfate assimilation"/>
    <property type="evidence" value="ECO:0007669"/>
    <property type="project" value="TreeGrafter"/>
</dbReference>
<keyword evidence="14" id="KW-0198">Cysteine biosynthesis</keyword>
<dbReference type="InterPro" id="IPR009014">
    <property type="entry name" value="Transketo_C/PFOR_II"/>
</dbReference>
<dbReference type="PANTHER" id="PTHR11493">
    <property type="entry name" value="SULFITE REDUCTASE [NADPH] SUBUNIT BETA-RELATED"/>
    <property type="match status" value="1"/>
</dbReference>
<evidence type="ECO:0000256" key="12">
    <source>
        <dbReference type="ARBA" id="ARBA00023004"/>
    </source>
</evidence>
<comment type="similarity">
    <text evidence="4">Belongs to the nitrite and sulfite reductase 4Fe-4S domain family.</text>
</comment>
<evidence type="ECO:0000256" key="11">
    <source>
        <dbReference type="ARBA" id="ARBA00023002"/>
    </source>
</evidence>
<dbReference type="FunFam" id="3.30.413.10:FF:000004">
    <property type="entry name" value="Sulfite reductase [NADPH] hemoprotein beta-component"/>
    <property type="match status" value="1"/>
</dbReference>
<dbReference type="FunFam" id="3.30.413.10:FF:000003">
    <property type="entry name" value="Sulfite reductase [NADPH] hemoprotein beta-component"/>
    <property type="match status" value="1"/>
</dbReference>
<reference evidence="17 18" key="1">
    <citation type="submission" date="2014-04" db="EMBL/GenBank/DDBJ databases">
        <authorList>
            <consortium name="DOE Joint Genome Institute"/>
            <person name="Kuo A."/>
            <person name="Tarkka M."/>
            <person name="Buscot F."/>
            <person name="Kohler A."/>
            <person name="Nagy L.G."/>
            <person name="Floudas D."/>
            <person name="Copeland A."/>
            <person name="Barry K.W."/>
            <person name="Cichocki N."/>
            <person name="Veneault-Fourrey C."/>
            <person name="LaButti K."/>
            <person name="Lindquist E.A."/>
            <person name="Lipzen A."/>
            <person name="Lundell T."/>
            <person name="Morin E."/>
            <person name="Murat C."/>
            <person name="Sun H."/>
            <person name="Tunlid A."/>
            <person name="Henrissat B."/>
            <person name="Grigoriev I.V."/>
            <person name="Hibbett D.S."/>
            <person name="Martin F."/>
            <person name="Nordberg H.P."/>
            <person name="Cantor M.N."/>
            <person name="Hua S.X."/>
        </authorList>
    </citation>
    <scope>NUCLEOTIDE SEQUENCE [LARGE SCALE GENOMIC DNA]</scope>
    <source>
        <strain evidence="17 18">F 1598</strain>
    </source>
</reference>
<dbReference type="EC" id="1.8.1.2" evidence="5"/>
<dbReference type="Pfam" id="PF03460">
    <property type="entry name" value="NIR_SIR_ferr"/>
    <property type="match status" value="2"/>
</dbReference>
<evidence type="ECO:0000256" key="9">
    <source>
        <dbReference type="ARBA" id="ARBA00022723"/>
    </source>
</evidence>
<keyword evidence="18" id="KW-1185">Reference proteome</keyword>
<dbReference type="GO" id="GO:0019344">
    <property type="term" value="P:cysteine biosynthetic process"/>
    <property type="evidence" value="ECO:0007669"/>
    <property type="project" value="UniProtKB-KW"/>
</dbReference>
<dbReference type="InterPro" id="IPR001094">
    <property type="entry name" value="Flavdoxin-like"/>
</dbReference>
<comment type="cofactor">
    <cofactor evidence="1">
        <name>siroheme</name>
        <dbReference type="ChEBI" id="CHEBI:60052"/>
    </cofactor>
</comment>
<dbReference type="PRINTS" id="PR00369">
    <property type="entry name" value="FLAVODOXIN"/>
</dbReference>
<evidence type="ECO:0000256" key="4">
    <source>
        <dbReference type="ARBA" id="ARBA00010429"/>
    </source>
</evidence>
<protein>
    <recommendedName>
        <fullName evidence="5">assimilatory sulfite reductase (NADPH)</fullName>
        <ecNumber evidence="5">1.8.1.2</ecNumber>
    </recommendedName>
</protein>
<dbReference type="Gene3D" id="3.40.50.920">
    <property type="match status" value="1"/>
</dbReference>
<organism evidence="17 18">
    <name type="scientific">Piloderma croceum (strain F 1598)</name>
    <dbReference type="NCBI Taxonomy" id="765440"/>
    <lineage>
        <taxon>Eukaryota</taxon>
        <taxon>Fungi</taxon>
        <taxon>Dikarya</taxon>
        <taxon>Basidiomycota</taxon>
        <taxon>Agaricomycotina</taxon>
        <taxon>Agaricomycetes</taxon>
        <taxon>Agaricomycetidae</taxon>
        <taxon>Atheliales</taxon>
        <taxon>Atheliaceae</taxon>
        <taxon>Piloderma</taxon>
    </lineage>
</organism>
<proteinExistence type="inferred from homology"/>
<evidence type="ECO:0000256" key="6">
    <source>
        <dbReference type="ARBA" id="ARBA00022485"/>
    </source>
</evidence>
<keyword evidence="8" id="KW-0349">Heme</keyword>
<evidence type="ECO:0000256" key="10">
    <source>
        <dbReference type="ARBA" id="ARBA00022857"/>
    </source>
</evidence>
<dbReference type="InterPro" id="IPR045854">
    <property type="entry name" value="NO2/SO3_Rdtase_4Fe4S_sf"/>
</dbReference>
<dbReference type="FunCoup" id="A0A0C3FT71">
    <property type="interactions" value="25"/>
</dbReference>
<dbReference type="GO" id="GO:0020037">
    <property type="term" value="F:heme binding"/>
    <property type="evidence" value="ECO:0007669"/>
    <property type="project" value="InterPro"/>
</dbReference>
<dbReference type="Gene3D" id="3.30.413.10">
    <property type="entry name" value="Sulfite Reductase Hemoprotein, domain 1"/>
    <property type="match status" value="2"/>
</dbReference>
<keyword evidence="12" id="KW-0408">Iron</keyword>
<dbReference type="HOGENOM" id="CLU_001975_0_1_1"/>
<dbReference type="GO" id="GO:0010181">
    <property type="term" value="F:FMN binding"/>
    <property type="evidence" value="ECO:0007669"/>
    <property type="project" value="InterPro"/>
</dbReference>
<dbReference type="SUPFAM" id="SSF55124">
    <property type="entry name" value="Nitrite/Sulfite reductase N-terminal domain-like"/>
    <property type="match status" value="2"/>
</dbReference>
<dbReference type="InterPro" id="IPR011786">
    <property type="entry name" value="CysI"/>
</dbReference>
<keyword evidence="13" id="KW-0411">Iron-sulfur</keyword>
<dbReference type="InterPro" id="IPR036136">
    <property type="entry name" value="Nit/Sulf_reduc_fer-like_dom_sf"/>
</dbReference>
<comment type="pathway">
    <text evidence="3">Sulfur metabolism; hydrogen sulfide biosynthesis; hydrogen sulfide from sulfite (NADPH route): step 1/1.</text>
</comment>
<accession>A0A0C3FT71</accession>
<evidence type="ECO:0000313" key="18">
    <source>
        <dbReference type="Proteomes" id="UP000054166"/>
    </source>
</evidence>
<evidence type="ECO:0000256" key="13">
    <source>
        <dbReference type="ARBA" id="ARBA00023014"/>
    </source>
</evidence>
<evidence type="ECO:0000313" key="17">
    <source>
        <dbReference type="EMBL" id="KIM82934.1"/>
    </source>
</evidence>
<dbReference type="Pfam" id="PF00258">
    <property type="entry name" value="Flavodoxin_1"/>
    <property type="match status" value="1"/>
</dbReference>
<evidence type="ECO:0000256" key="8">
    <source>
        <dbReference type="ARBA" id="ARBA00022617"/>
    </source>
</evidence>
<keyword evidence="9" id="KW-0479">Metal-binding</keyword>
<comment type="cofactor">
    <cofactor evidence="2">
        <name>[4Fe-4S] cluster</name>
        <dbReference type="ChEBI" id="CHEBI:49883"/>
    </cofactor>
</comment>
<dbReference type="PROSITE" id="PS50902">
    <property type="entry name" value="FLAVODOXIN_LIKE"/>
    <property type="match status" value="1"/>
</dbReference>
<evidence type="ECO:0000256" key="3">
    <source>
        <dbReference type="ARBA" id="ARBA00004774"/>
    </source>
</evidence>
<dbReference type="NCBIfam" id="NF010029">
    <property type="entry name" value="PRK13504.1"/>
    <property type="match status" value="1"/>
</dbReference>
<dbReference type="HAMAP" id="MF_01540">
    <property type="entry name" value="CysI"/>
    <property type="match status" value="1"/>
</dbReference>
<keyword evidence="10" id="KW-0521">NADP</keyword>
<dbReference type="GO" id="GO:0046872">
    <property type="term" value="F:metal ion binding"/>
    <property type="evidence" value="ECO:0007669"/>
    <property type="project" value="UniProtKB-KW"/>
</dbReference>
<evidence type="ECO:0000256" key="5">
    <source>
        <dbReference type="ARBA" id="ARBA00012604"/>
    </source>
</evidence>
<dbReference type="SUPFAM" id="SSF52922">
    <property type="entry name" value="TK C-terminal domain-like"/>
    <property type="match status" value="1"/>
</dbReference>
<dbReference type="Pfam" id="PF01077">
    <property type="entry name" value="NIR_SIR"/>
    <property type="match status" value="1"/>
</dbReference>
<comment type="catalytic activity">
    <reaction evidence="15">
        <text>hydrogen sulfide + 3 NADP(+) + 3 H2O = sulfite + 3 NADPH + 4 H(+)</text>
        <dbReference type="Rhea" id="RHEA:13801"/>
        <dbReference type="ChEBI" id="CHEBI:15377"/>
        <dbReference type="ChEBI" id="CHEBI:15378"/>
        <dbReference type="ChEBI" id="CHEBI:17359"/>
        <dbReference type="ChEBI" id="CHEBI:29919"/>
        <dbReference type="ChEBI" id="CHEBI:57783"/>
        <dbReference type="ChEBI" id="CHEBI:58349"/>
        <dbReference type="EC" id="1.8.1.2"/>
    </reaction>
</comment>
<evidence type="ECO:0000256" key="1">
    <source>
        <dbReference type="ARBA" id="ARBA00001929"/>
    </source>
</evidence>
<dbReference type="InterPro" id="IPR006067">
    <property type="entry name" value="NO2/SO3_Rdtase_4Fe4S_dom"/>
</dbReference>
<name>A0A0C3FT71_PILCF</name>
<dbReference type="GO" id="GO:0051539">
    <property type="term" value="F:4 iron, 4 sulfur cluster binding"/>
    <property type="evidence" value="ECO:0007669"/>
    <property type="project" value="UniProtKB-KW"/>
</dbReference>
<dbReference type="InterPro" id="IPR029039">
    <property type="entry name" value="Flavoprotein-like_sf"/>
</dbReference>
<dbReference type="STRING" id="765440.A0A0C3FT71"/>
<dbReference type="Proteomes" id="UP000054166">
    <property type="component" value="Unassembled WGS sequence"/>
</dbReference>
<dbReference type="Gene3D" id="3.40.50.360">
    <property type="match status" value="1"/>
</dbReference>
<dbReference type="InterPro" id="IPR029061">
    <property type="entry name" value="THDP-binding"/>
</dbReference>
<dbReference type="PRINTS" id="PR00397">
    <property type="entry name" value="SIROHAEM"/>
</dbReference>
<dbReference type="GO" id="GO:0050661">
    <property type="term" value="F:NADP binding"/>
    <property type="evidence" value="ECO:0007669"/>
    <property type="project" value="InterPro"/>
</dbReference>
<reference evidence="18" key="2">
    <citation type="submission" date="2015-01" db="EMBL/GenBank/DDBJ databases">
        <title>Evolutionary Origins and Diversification of the Mycorrhizal Mutualists.</title>
        <authorList>
            <consortium name="DOE Joint Genome Institute"/>
            <consortium name="Mycorrhizal Genomics Consortium"/>
            <person name="Kohler A."/>
            <person name="Kuo A."/>
            <person name="Nagy L.G."/>
            <person name="Floudas D."/>
            <person name="Copeland A."/>
            <person name="Barry K.W."/>
            <person name="Cichocki N."/>
            <person name="Veneault-Fourrey C."/>
            <person name="LaButti K."/>
            <person name="Lindquist E.A."/>
            <person name="Lipzen A."/>
            <person name="Lundell T."/>
            <person name="Morin E."/>
            <person name="Murat C."/>
            <person name="Riley R."/>
            <person name="Ohm R."/>
            <person name="Sun H."/>
            <person name="Tunlid A."/>
            <person name="Henrissat B."/>
            <person name="Grigoriev I.V."/>
            <person name="Hibbett D.S."/>
            <person name="Martin F."/>
        </authorList>
    </citation>
    <scope>NUCLEOTIDE SEQUENCE [LARGE SCALE GENOMIC DNA]</scope>
    <source>
        <strain evidence="18">F 1598</strain>
    </source>
</reference>
<dbReference type="SUPFAM" id="SSF52218">
    <property type="entry name" value="Flavoproteins"/>
    <property type="match status" value="1"/>
</dbReference>
<dbReference type="PROSITE" id="PS00365">
    <property type="entry name" value="NIR_SIR"/>
    <property type="match status" value="1"/>
</dbReference>
<dbReference type="PANTHER" id="PTHR11493:SF47">
    <property type="entry name" value="SULFITE REDUCTASE [NADPH] SUBUNIT BETA"/>
    <property type="match status" value="1"/>
</dbReference>
<sequence length="1436" mass="157898">MAALASVARIAYLASDVLVDSQPIPSKSPFVETFNTLDKTSNHRPTVISVPLGADPGSALLQSHVAGLTSYVASSNPEVLTRLVQHLAELSSLPVALHLAVQNDLSDVLLLRSSVPFFLVSSTAQQAHDNTLVASRLARTEKKAVVHVFYDDGKDIVDEIGEDKIMPFLLGDKPHARTTSVINGHGNGHANGVKGQASPASLTEELFRAYESADLSTLALVRRSLRPLVQHGANDPRTVIFTLGRANFSFDLEGISFVSITLLNPLPSSHILKYIPASATRVIVLEQVERWSMKWTPLYLDVVGALQQRTSEHRPVVHTGYLHPSDSITSVDILKLIERASSALPSTRLTLGDASSLPERLITESPQVPKHESSYTKILTHLFSDRLDISNSPALVPTQGAHATSPEFALGRVRGQLDQRADLIRFVQTLLAEPTLDKDLHSLLSRWLLAKDDPVKSRTLGSQIIDNLTSSSHSHPSIPNILSLRSQLPALSRWIIGSDAWSYDLGSSGLHHAITSKLNINILIIDTLPYSSRHSADPSRRKRDAGLYAMNHGDVYVASIAVYSSYSQVLQSLMEADRFEGPSVVLAYLPYTTEESPALEVLKETKLAVDAGYWPLYRWDPSKERAGKEPFVLDSDAVKNDLQQFLDRQNHLSQLVRSKPQLATELVSSLGENVKEARKKRAQQSYNELLTALDAPPLLVLYASDGGSAEKVAKRLANRAKARGLTTTVATMDSTPLDTLAEEEHVAFITSVAGQGEPPQNGRTFFKALNAAVARGDKPLQKLRFSVFGMGDSHYWPRPEDAHYYNKPSKDLDARLEKLGGERTINLGLGDDQDADGPETGYKLWEPLLWKALGVDSIEVHEAEPEPITNEHIKAASSYLRGTIAEGLEDTSTGALAPSDGQITKFHGIYQQDDRDIRDERQAQGVEPAYSFMIRVRMPGGVCQPDQWLQMDQIADEHGSGTFKITTRQTFQFHGVIKKHLKPSIQAINQVLLDTLAACGDVNRNVICSAIPSLSKLHAKVFEFSKGVSEHLLPRTTAYHEIWLDKKLVAGEALKDFEPLYGEFYLPRKFKIAVAVPPTNDVDVFANDLGFIAIVDTKGELSGFNVTVGGGMGVTHGSKKTYPRLGDVIGFCTAEEGPIVAEKVMLVQRDNGNRVDRKNARLKYTIDRMGLDVFTAEVEKLLGYKLQPARAYAFDRNVDDFGWVTGEDGKHHFTLFIENGRIQDEPGKDFKTGMSEIAKVHKGTFRLTANQHLIITDVATGDLPLIKGLLAQYKLDNLSQSGLRLSSSACVAFPTCGLAMAESERYLPLLIDKVEAICEEYGLRNDSIVMRMTGCPNGCARPYVAEVAFVGKAPGSYSMLLGGGYYGQRLNKIYRETVTEPEILAILKPMIKRYALERTDGERFGDFVIRAGYISPTTSGKAWYDGMGGEGQYRET</sequence>
<dbReference type="GO" id="GO:0009337">
    <property type="term" value="C:sulfite reductase complex (NADPH)"/>
    <property type="evidence" value="ECO:0007669"/>
    <property type="project" value="InterPro"/>
</dbReference>
<feature type="domain" description="Flavodoxin-like" evidence="16">
    <location>
        <begin position="698"/>
        <end position="850"/>
    </location>
</feature>
<keyword evidence="11" id="KW-0560">Oxidoreductase</keyword>
<dbReference type="FunFam" id="3.40.50.360:FF:000016">
    <property type="entry name" value="Sulfite reductase subunit beta"/>
    <property type="match status" value="1"/>
</dbReference>
<dbReference type="Gene3D" id="3.40.50.970">
    <property type="match status" value="2"/>
</dbReference>
<evidence type="ECO:0000256" key="15">
    <source>
        <dbReference type="ARBA" id="ARBA00052219"/>
    </source>
</evidence>
<evidence type="ECO:0000256" key="7">
    <source>
        <dbReference type="ARBA" id="ARBA00022605"/>
    </source>
</evidence>
<dbReference type="InterPro" id="IPR045169">
    <property type="entry name" value="NO2/SO3_Rdtase_4Fe4S_prot"/>
</dbReference>
<evidence type="ECO:0000259" key="16">
    <source>
        <dbReference type="PROSITE" id="PS50902"/>
    </source>
</evidence>
<dbReference type="InterPro" id="IPR005117">
    <property type="entry name" value="NiRdtase/SiRdtase_haem-b_fer"/>
</dbReference>
<dbReference type="InterPro" id="IPR008254">
    <property type="entry name" value="Flavodoxin/NO_synth"/>
</dbReference>
<keyword evidence="6" id="KW-0004">4Fe-4S</keyword>
<dbReference type="OrthoDB" id="1688044at2759"/>
<gene>
    <name evidence="17" type="ORF">PILCRDRAFT_819730</name>
</gene>
<dbReference type="InParanoid" id="A0A0C3FT71"/>
<evidence type="ECO:0000256" key="2">
    <source>
        <dbReference type="ARBA" id="ARBA00001966"/>
    </source>
</evidence>
<evidence type="ECO:0000256" key="14">
    <source>
        <dbReference type="ARBA" id="ARBA00023192"/>
    </source>
</evidence>
<dbReference type="GO" id="GO:0050311">
    <property type="term" value="F:sulfite reductase (ferredoxin) activity"/>
    <property type="evidence" value="ECO:0007669"/>
    <property type="project" value="TreeGrafter"/>
</dbReference>
<dbReference type="GO" id="GO:0004783">
    <property type="term" value="F:sulfite reductase (NADPH) activity"/>
    <property type="evidence" value="ECO:0007669"/>
    <property type="project" value="UniProtKB-EC"/>
</dbReference>
<keyword evidence="7" id="KW-0028">Amino-acid biosynthesis</keyword>
<dbReference type="EMBL" id="KN832992">
    <property type="protein sequence ID" value="KIM82934.1"/>
    <property type="molecule type" value="Genomic_DNA"/>
</dbReference>
<dbReference type="SUPFAM" id="SSF56014">
    <property type="entry name" value="Nitrite and sulphite reductase 4Fe-4S domain-like"/>
    <property type="match status" value="2"/>
</dbReference>
<dbReference type="SUPFAM" id="SSF52518">
    <property type="entry name" value="Thiamin diphosphate-binding fold (THDP-binding)"/>
    <property type="match status" value="1"/>
</dbReference>